<dbReference type="EMBL" id="KI979552">
    <property type="protein sequence ID" value="EXK76277.1"/>
    <property type="molecule type" value="Genomic_DNA"/>
</dbReference>
<feature type="non-terminal residue" evidence="1">
    <location>
        <position position="33"/>
    </location>
</feature>
<evidence type="ECO:0000313" key="1">
    <source>
        <dbReference type="EMBL" id="EXK76277.1"/>
    </source>
</evidence>
<proteinExistence type="predicted"/>
<keyword evidence="2" id="KW-1185">Reference proteome</keyword>
<sequence length="33" mass="3843">MRLFTNFSYPDCTSVVTGGMWGQRIRCHKSHAR</sequence>
<name>X0C0F5_FUSOX</name>
<dbReference type="Proteomes" id="UP000030663">
    <property type="component" value="Unassembled WGS sequence"/>
</dbReference>
<evidence type="ECO:0000313" key="2">
    <source>
        <dbReference type="Proteomes" id="UP000030663"/>
    </source>
</evidence>
<gene>
    <name evidence="1" type="ORF">FOQG_18975</name>
</gene>
<reference evidence="1 2" key="1">
    <citation type="submission" date="2011-11" db="EMBL/GenBank/DDBJ databases">
        <title>The Genome Sequence of Fusarium oxysporum PHW815.</title>
        <authorList>
            <consortium name="The Broad Institute Genome Sequencing Platform"/>
            <person name="Ma L.-J."/>
            <person name="Gale L.R."/>
            <person name="Schwartz D.C."/>
            <person name="Zhou S."/>
            <person name="Corby-Kistler H."/>
            <person name="Young S.K."/>
            <person name="Zeng Q."/>
            <person name="Gargeya S."/>
            <person name="Fitzgerald M."/>
            <person name="Haas B."/>
            <person name="Abouelleil A."/>
            <person name="Alvarado L."/>
            <person name="Arachchi H.M."/>
            <person name="Berlin A."/>
            <person name="Brown A."/>
            <person name="Chapman S.B."/>
            <person name="Chen Z."/>
            <person name="Dunbar C."/>
            <person name="Freedman E."/>
            <person name="Gearin G."/>
            <person name="Goldberg J."/>
            <person name="Griggs A."/>
            <person name="Gujja S."/>
            <person name="Heiman D."/>
            <person name="Howarth C."/>
            <person name="Larson L."/>
            <person name="Lui A."/>
            <person name="MacDonald P.J.P."/>
            <person name="Montmayeur A."/>
            <person name="Murphy C."/>
            <person name="Neiman D."/>
            <person name="Pearson M."/>
            <person name="Priest M."/>
            <person name="Roberts A."/>
            <person name="Saif S."/>
            <person name="Shea T."/>
            <person name="Shenoy N."/>
            <person name="Sisk P."/>
            <person name="Stolte C."/>
            <person name="Sykes S."/>
            <person name="Wortman J."/>
            <person name="Nusbaum C."/>
            <person name="Birren B."/>
        </authorList>
    </citation>
    <scope>NUCLEOTIDE SEQUENCE [LARGE SCALE GENOMIC DNA]</scope>
    <source>
        <strain evidence="1 2">54005</strain>
    </source>
</reference>
<organism evidence="1 2">
    <name type="scientific">Fusarium oxysporum f. sp. raphani 54005</name>
    <dbReference type="NCBI Taxonomy" id="1089458"/>
    <lineage>
        <taxon>Eukaryota</taxon>
        <taxon>Fungi</taxon>
        <taxon>Dikarya</taxon>
        <taxon>Ascomycota</taxon>
        <taxon>Pezizomycotina</taxon>
        <taxon>Sordariomycetes</taxon>
        <taxon>Hypocreomycetidae</taxon>
        <taxon>Hypocreales</taxon>
        <taxon>Nectriaceae</taxon>
        <taxon>Fusarium</taxon>
        <taxon>Fusarium oxysporum species complex</taxon>
    </lineage>
</organism>
<protein>
    <submittedName>
        <fullName evidence="1">Uncharacterized protein</fullName>
    </submittedName>
</protein>
<accession>X0C0F5</accession>
<dbReference type="AlphaFoldDB" id="X0C0F5"/>
<dbReference type="HOGENOM" id="CLU_3387168_0_0_1"/>